<sequence length="192" mass="20369">MEPQGDPTESLIWGSRQEEDPMKSLSPGGRGEDPAVSLMGDPSRRISHGGTQWGEGNPAEPLSRRILWQEEDEGRSSGVSPSPPEGSSSVSQDQAGSCRSGASHWGRGGIQESCAPGGGRRLRQQRLPRGLQQQRLRQSLSAAGRLGLQRLALSLSSRQAVPGLRSSSLLLPPPPPPPSSGAELLPPRPFCC</sequence>
<keyword evidence="3" id="KW-1185">Reference proteome</keyword>
<evidence type="ECO:0000313" key="2">
    <source>
        <dbReference type="EMBL" id="KAH1183350.1"/>
    </source>
</evidence>
<reference evidence="2" key="1">
    <citation type="submission" date="2021-09" db="EMBL/GenBank/DDBJ databases">
        <title>The genome of Mauremys mutica provides insights into the evolution of semi-aquatic lifestyle.</title>
        <authorList>
            <person name="Gong S."/>
            <person name="Gao Y."/>
        </authorList>
    </citation>
    <scope>NUCLEOTIDE SEQUENCE</scope>
    <source>
        <strain evidence="2">MM-2020</strain>
        <tissue evidence="2">Muscle</tissue>
    </source>
</reference>
<protein>
    <submittedName>
        <fullName evidence="2">Uncharacterized protein</fullName>
    </submittedName>
</protein>
<gene>
    <name evidence="2" type="ORF">KIL84_004842</name>
</gene>
<name>A0A9D3XQG7_9SAUR</name>
<evidence type="ECO:0000256" key="1">
    <source>
        <dbReference type="SAM" id="MobiDB-lite"/>
    </source>
</evidence>
<comment type="caution">
    <text evidence="2">The sequence shown here is derived from an EMBL/GenBank/DDBJ whole genome shotgun (WGS) entry which is preliminary data.</text>
</comment>
<feature type="compositionally biased region" description="Low complexity" evidence="1">
    <location>
        <begin position="76"/>
        <end position="91"/>
    </location>
</feature>
<dbReference type="EMBL" id="JAHDVG010000466">
    <property type="protein sequence ID" value="KAH1183350.1"/>
    <property type="molecule type" value="Genomic_DNA"/>
</dbReference>
<feature type="region of interest" description="Disordered" evidence="1">
    <location>
        <begin position="1"/>
        <end position="136"/>
    </location>
</feature>
<dbReference type="AlphaFoldDB" id="A0A9D3XQG7"/>
<feature type="region of interest" description="Disordered" evidence="1">
    <location>
        <begin position="162"/>
        <end position="192"/>
    </location>
</feature>
<feature type="compositionally biased region" description="Low complexity" evidence="1">
    <location>
        <begin position="127"/>
        <end position="136"/>
    </location>
</feature>
<accession>A0A9D3XQG7</accession>
<evidence type="ECO:0000313" key="3">
    <source>
        <dbReference type="Proteomes" id="UP000827986"/>
    </source>
</evidence>
<proteinExistence type="predicted"/>
<organism evidence="2 3">
    <name type="scientific">Mauremys mutica</name>
    <name type="common">yellowpond turtle</name>
    <dbReference type="NCBI Taxonomy" id="74926"/>
    <lineage>
        <taxon>Eukaryota</taxon>
        <taxon>Metazoa</taxon>
        <taxon>Chordata</taxon>
        <taxon>Craniata</taxon>
        <taxon>Vertebrata</taxon>
        <taxon>Euteleostomi</taxon>
        <taxon>Archelosauria</taxon>
        <taxon>Testudinata</taxon>
        <taxon>Testudines</taxon>
        <taxon>Cryptodira</taxon>
        <taxon>Durocryptodira</taxon>
        <taxon>Testudinoidea</taxon>
        <taxon>Geoemydidae</taxon>
        <taxon>Geoemydinae</taxon>
        <taxon>Mauremys</taxon>
    </lineage>
</organism>
<dbReference type="Proteomes" id="UP000827986">
    <property type="component" value="Unassembled WGS sequence"/>
</dbReference>